<dbReference type="InterPro" id="IPR006151">
    <property type="entry name" value="Shikm_DH/Glu-tRNA_Rdtase"/>
</dbReference>
<feature type="site" description="Important for activity" evidence="8 12">
    <location>
        <position position="95"/>
    </location>
</feature>
<dbReference type="InterPro" id="IPR000343">
    <property type="entry name" value="4pyrrol_synth_GluRdtase"/>
</dbReference>
<dbReference type="PANTHER" id="PTHR43013">
    <property type="entry name" value="GLUTAMYL-TRNA REDUCTASE"/>
    <property type="match status" value="1"/>
</dbReference>
<feature type="binding site" evidence="8 10">
    <location>
        <begin position="110"/>
        <end position="112"/>
    </location>
    <ligand>
        <name>substrate</name>
    </ligand>
</feature>
<gene>
    <name evidence="8 17" type="primary">hemA</name>
    <name evidence="17" type="ORF">ENP47_10020</name>
</gene>
<comment type="caution">
    <text evidence="17">The sequence shown here is derived from an EMBL/GenBank/DDBJ whole genome shotgun (WGS) entry which is preliminary data.</text>
</comment>
<dbReference type="AlphaFoldDB" id="A0A7C1XEM2"/>
<evidence type="ECO:0000256" key="11">
    <source>
        <dbReference type="PIRSR" id="PIRSR000445-3"/>
    </source>
</evidence>
<organism evidence="17">
    <name type="scientific">Thermomicrobium roseum</name>
    <dbReference type="NCBI Taxonomy" id="500"/>
    <lineage>
        <taxon>Bacteria</taxon>
        <taxon>Pseudomonadati</taxon>
        <taxon>Thermomicrobiota</taxon>
        <taxon>Thermomicrobia</taxon>
        <taxon>Thermomicrobiales</taxon>
        <taxon>Thermomicrobiaceae</taxon>
        <taxon>Thermomicrobium</taxon>
    </lineage>
</organism>
<evidence type="ECO:0000256" key="3">
    <source>
        <dbReference type="ARBA" id="ARBA00012970"/>
    </source>
</evidence>
<comment type="pathway">
    <text evidence="1 8 13">Porphyrin-containing compound metabolism; protoporphyrin-IX biosynthesis; 5-aminolevulinate from L-glutamyl-tRNA(Glu): step 1/2.</text>
</comment>
<dbReference type="EC" id="1.2.1.70" evidence="3 8"/>
<evidence type="ECO:0000256" key="1">
    <source>
        <dbReference type="ARBA" id="ARBA00005059"/>
    </source>
</evidence>
<comment type="catalytic activity">
    <reaction evidence="7 8 13">
        <text>(S)-4-amino-5-oxopentanoate + tRNA(Glu) + NADP(+) = L-glutamyl-tRNA(Glu) + NADPH + H(+)</text>
        <dbReference type="Rhea" id="RHEA:12344"/>
        <dbReference type="Rhea" id="RHEA-COMP:9663"/>
        <dbReference type="Rhea" id="RHEA-COMP:9680"/>
        <dbReference type="ChEBI" id="CHEBI:15378"/>
        <dbReference type="ChEBI" id="CHEBI:57501"/>
        <dbReference type="ChEBI" id="CHEBI:57783"/>
        <dbReference type="ChEBI" id="CHEBI:58349"/>
        <dbReference type="ChEBI" id="CHEBI:78442"/>
        <dbReference type="ChEBI" id="CHEBI:78520"/>
        <dbReference type="EC" id="1.2.1.70"/>
    </reaction>
</comment>
<keyword evidence="4 8" id="KW-0521">NADP</keyword>
<comment type="similarity">
    <text evidence="2 8 13">Belongs to the glutamyl-tRNA reductase family.</text>
</comment>
<dbReference type="GO" id="GO:0019353">
    <property type="term" value="P:protoporphyrinogen IX biosynthetic process from glutamate"/>
    <property type="evidence" value="ECO:0007669"/>
    <property type="project" value="TreeGrafter"/>
</dbReference>
<dbReference type="PANTHER" id="PTHR43013:SF1">
    <property type="entry name" value="GLUTAMYL-TRNA REDUCTASE"/>
    <property type="match status" value="1"/>
</dbReference>
<protein>
    <recommendedName>
        <fullName evidence="3 8">Glutamyl-tRNA reductase</fullName>
        <shortName evidence="8">GluTR</shortName>
        <ecNumber evidence="3 8">1.2.1.70</ecNumber>
    </recommendedName>
</protein>
<evidence type="ECO:0000256" key="13">
    <source>
        <dbReference type="RuleBase" id="RU000584"/>
    </source>
</evidence>
<reference evidence="17" key="1">
    <citation type="journal article" date="2020" name="mSystems">
        <title>Genome- and Community-Level Interaction Insights into Carbon Utilization and Element Cycling Functions of Hydrothermarchaeota in Hydrothermal Sediment.</title>
        <authorList>
            <person name="Zhou Z."/>
            <person name="Liu Y."/>
            <person name="Xu W."/>
            <person name="Pan J."/>
            <person name="Luo Z.H."/>
            <person name="Li M."/>
        </authorList>
    </citation>
    <scope>NUCLEOTIDE SEQUENCE [LARGE SCALE GENOMIC DNA]</scope>
    <source>
        <strain evidence="17">SpSt-222</strain>
    </source>
</reference>
<keyword evidence="6 8" id="KW-0627">Porphyrin biosynthesis</keyword>
<evidence type="ECO:0000259" key="14">
    <source>
        <dbReference type="Pfam" id="PF00745"/>
    </source>
</evidence>
<dbReference type="Pfam" id="PF00745">
    <property type="entry name" value="GlutR_dimer"/>
    <property type="match status" value="1"/>
</dbReference>
<dbReference type="Pfam" id="PF05201">
    <property type="entry name" value="GlutR_N"/>
    <property type="match status" value="1"/>
</dbReference>
<dbReference type="InterPro" id="IPR015896">
    <property type="entry name" value="4pyrrol_synth_GluRdtase_dimer"/>
</dbReference>
<dbReference type="InterPro" id="IPR036343">
    <property type="entry name" value="GluRdtase_N_sf"/>
</dbReference>
<dbReference type="FunFam" id="3.30.460.30:FF:000001">
    <property type="entry name" value="Glutamyl-tRNA reductase"/>
    <property type="match status" value="1"/>
</dbReference>
<feature type="binding site" evidence="8 11">
    <location>
        <begin position="185"/>
        <end position="190"/>
    </location>
    <ligand>
        <name>NADP(+)</name>
        <dbReference type="ChEBI" id="CHEBI:58349"/>
    </ligand>
</feature>
<dbReference type="Pfam" id="PF01488">
    <property type="entry name" value="Shikimate_DH"/>
    <property type="match status" value="1"/>
</dbReference>
<feature type="domain" description="Quinate/shikimate 5-dehydrogenase/glutamyl-tRNA reductase" evidence="15">
    <location>
        <begin position="171"/>
        <end position="295"/>
    </location>
</feature>
<dbReference type="GO" id="GO:0008883">
    <property type="term" value="F:glutamyl-tRNA reductase activity"/>
    <property type="evidence" value="ECO:0007669"/>
    <property type="project" value="UniProtKB-UniRule"/>
</dbReference>
<feature type="active site" description="Nucleophile" evidence="8 9">
    <location>
        <position position="48"/>
    </location>
</feature>
<comment type="miscellaneous">
    <text evidence="8">During catalysis, the active site Cys acts as a nucleophile attacking the alpha-carbonyl group of tRNA-bound glutamate with the formation of a thioester intermediate between enzyme and glutamate, and the concomitant release of tRNA(Glu). The thioester intermediate is finally reduced by direct hydride transfer from NADPH, to form the product GSA.</text>
</comment>
<dbReference type="PROSITE" id="PS00747">
    <property type="entry name" value="GLUTR"/>
    <property type="match status" value="1"/>
</dbReference>
<comment type="domain">
    <text evidence="8">Possesses an unusual extended V-shaped dimeric structure with each monomer consisting of three distinct domains arranged along a curved 'spinal' alpha-helix. The N-terminal catalytic domain specifically recognizes the glutamate moiety of the substrate. The second domain is the NADPH-binding domain, and the third C-terminal domain is responsible for dimerization.</text>
</comment>
<evidence type="ECO:0000256" key="10">
    <source>
        <dbReference type="PIRSR" id="PIRSR000445-2"/>
    </source>
</evidence>
<dbReference type="EMBL" id="DSJL01000011">
    <property type="protein sequence ID" value="HEF65918.1"/>
    <property type="molecule type" value="Genomic_DNA"/>
</dbReference>
<dbReference type="InterPro" id="IPR018214">
    <property type="entry name" value="GluRdtase_CS"/>
</dbReference>
<dbReference type="NCBIfam" id="TIGR01035">
    <property type="entry name" value="hemA"/>
    <property type="match status" value="1"/>
</dbReference>
<feature type="binding site" evidence="8 10">
    <location>
        <begin position="47"/>
        <end position="50"/>
    </location>
    <ligand>
        <name>substrate</name>
    </ligand>
</feature>
<dbReference type="Gene3D" id="3.40.50.720">
    <property type="entry name" value="NAD(P)-binding Rossmann-like Domain"/>
    <property type="match status" value="1"/>
</dbReference>
<dbReference type="SUPFAM" id="SSF69075">
    <property type="entry name" value="Glutamyl tRNA-reductase dimerization domain"/>
    <property type="match status" value="1"/>
</dbReference>
<sequence>MSLEVVAITHRTAPLTIRERLGFSPDDQVAWLREWKSLANEIALLVTCHRTELYWIADEPGSGHGLEWLAAAAGLPVEVLAPVALRAEGEQAVRHLMRVAAGLDSRVVGETQILGQVRRARESARAAGTLGPVLERLFSLSLAAGRTARARSGLGAGGRSLARLAVSAVSRSLGGLGGRAVLVLGAGEMGRLVVTELRRERPAALWVSNRTAERLQAIAGDGDVQGVDWTRWPELVVEVDAIFVATAAPEPILCARHFDSRVRPGVVVDLAVPRNVETSVAQVPGIRLITVDDLQDEPGSSISQSPYKCAEEIVERYVRRYLRWWQARQLAEEIRLAQEVIEELCHRELRRAFHLITRNPEKASEIEREAAASVARKVLAPVFQSLHQETNGVAAALRLLASAQR</sequence>
<evidence type="ECO:0000256" key="7">
    <source>
        <dbReference type="ARBA" id="ARBA00047464"/>
    </source>
</evidence>
<comment type="function">
    <text evidence="8">Catalyzes the NADPH-dependent reduction of glutamyl-tRNA(Glu) to glutamate 1-semialdehyde (GSA).</text>
</comment>
<evidence type="ECO:0000256" key="8">
    <source>
        <dbReference type="HAMAP-Rule" id="MF_00087"/>
    </source>
</evidence>
<feature type="domain" description="Glutamyl-tRNA reductase N-terminal" evidence="16">
    <location>
        <begin position="6"/>
        <end position="150"/>
    </location>
</feature>
<evidence type="ECO:0000259" key="15">
    <source>
        <dbReference type="Pfam" id="PF01488"/>
    </source>
</evidence>
<dbReference type="SUPFAM" id="SSF51735">
    <property type="entry name" value="NAD(P)-binding Rossmann-fold domains"/>
    <property type="match status" value="1"/>
</dbReference>
<evidence type="ECO:0000313" key="17">
    <source>
        <dbReference type="EMBL" id="HEF65918.1"/>
    </source>
</evidence>
<dbReference type="Gene3D" id="3.30.460.30">
    <property type="entry name" value="Glutamyl-tRNA reductase, N-terminal domain"/>
    <property type="match status" value="1"/>
</dbReference>
<evidence type="ECO:0000256" key="5">
    <source>
        <dbReference type="ARBA" id="ARBA00023002"/>
    </source>
</evidence>
<comment type="subunit">
    <text evidence="8">Homodimer.</text>
</comment>
<feature type="domain" description="Tetrapyrrole biosynthesis glutamyl-tRNA reductase dimerisation" evidence="14">
    <location>
        <begin position="310"/>
        <end position="392"/>
    </location>
</feature>
<accession>A0A7C1XEM2</accession>
<name>A0A7C1XEM2_THERO</name>
<proteinExistence type="inferred from homology"/>
<dbReference type="GO" id="GO:0050661">
    <property type="term" value="F:NADP binding"/>
    <property type="evidence" value="ECO:0007669"/>
    <property type="project" value="InterPro"/>
</dbReference>
<feature type="binding site" evidence="8 10">
    <location>
        <position position="116"/>
    </location>
    <ligand>
        <name>substrate</name>
    </ligand>
</feature>
<evidence type="ECO:0000256" key="2">
    <source>
        <dbReference type="ARBA" id="ARBA00005916"/>
    </source>
</evidence>
<evidence type="ECO:0000256" key="9">
    <source>
        <dbReference type="PIRSR" id="PIRSR000445-1"/>
    </source>
</evidence>
<dbReference type="InterPro" id="IPR015895">
    <property type="entry name" value="4pyrrol_synth_GluRdtase_N"/>
</dbReference>
<dbReference type="PIRSF" id="PIRSF000445">
    <property type="entry name" value="4pyrrol_synth_GluRdtase"/>
    <property type="match status" value="1"/>
</dbReference>
<evidence type="ECO:0000256" key="4">
    <source>
        <dbReference type="ARBA" id="ARBA00022857"/>
    </source>
</evidence>
<dbReference type="InterPro" id="IPR036453">
    <property type="entry name" value="GluRdtase_dimer_dom_sf"/>
</dbReference>
<evidence type="ECO:0000256" key="6">
    <source>
        <dbReference type="ARBA" id="ARBA00023244"/>
    </source>
</evidence>
<evidence type="ECO:0000259" key="16">
    <source>
        <dbReference type="Pfam" id="PF05201"/>
    </source>
</evidence>
<dbReference type="InterPro" id="IPR036291">
    <property type="entry name" value="NAD(P)-bd_dom_sf"/>
</dbReference>
<dbReference type="HAMAP" id="MF_00087">
    <property type="entry name" value="Glu_tRNA_reductase"/>
    <property type="match status" value="1"/>
</dbReference>
<feature type="binding site" evidence="8 10">
    <location>
        <position position="105"/>
    </location>
    <ligand>
        <name>substrate</name>
    </ligand>
</feature>
<dbReference type="UniPathway" id="UPA00251">
    <property type="reaction ID" value="UER00316"/>
</dbReference>
<dbReference type="SUPFAM" id="SSF69742">
    <property type="entry name" value="Glutamyl tRNA-reductase catalytic, N-terminal domain"/>
    <property type="match status" value="1"/>
</dbReference>
<evidence type="ECO:0000256" key="12">
    <source>
        <dbReference type="PIRSR" id="PIRSR000445-4"/>
    </source>
</evidence>
<keyword evidence="5 8" id="KW-0560">Oxidoreductase</keyword>